<sequence length="123" mass="14616">MIQFIDYYYERIQWFILIAGLIVLFFLKEYITIPILFYLSLRAVKHRKIIKDNLAKMSMKEKLVHGIEFILIIALLTVILINTLGSLNDIGVPIWLLYVYVFLVMNIILAGYVYILKKMWKKI</sequence>
<feature type="transmembrane region" description="Helical" evidence="1">
    <location>
        <begin position="94"/>
        <end position="115"/>
    </location>
</feature>
<protein>
    <submittedName>
        <fullName evidence="2">Membrane protein</fullName>
    </submittedName>
</protein>
<evidence type="ECO:0000313" key="2">
    <source>
        <dbReference type="EMBL" id="MBM7583506.1"/>
    </source>
</evidence>
<gene>
    <name evidence="2" type="ORF">JOC86_000043</name>
</gene>
<proteinExistence type="predicted"/>
<accession>A0ABS2N6M3</accession>
<evidence type="ECO:0000256" key="1">
    <source>
        <dbReference type="SAM" id="Phobius"/>
    </source>
</evidence>
<dbReference type="EMBL" id="JAFBDZ010000001">
    <property type="protein sequence ID" value="MBM7583506.1"/>
    <property type="molecule type" value="Genomic_DNA"/>
</dbReference>
<reference evidence="2 3" key="1">
    <citation type="submission" date="2021-01" db="EMBL/GenBank/DDBJ databases">
        <title>Genomic Encyclopedia of Type Strains, Phase IV (KMG-IV): sequencing the most valuable type-strain genomes for metagenomic binning, comparative biology and taxonomic classification.</title>
        <authorList>
            <person name="Goeker M."/>
        </authorList>
    </citation>
    <scope>NUCLEOTIDE SEQUENCE [LARGE SCALE GENOMIC DNA]</scope>
    <source>
        <strain evidence="2 3">DSM 24834</strain>
    </source>
</reference>
<evidence type="ECO:0000313" key="3">
    <source>
        <dbReference type="Proteomes" id="UP001646157"/>
    </source>
</evidence>
<dbReference type="Proteomes" id="UP001646157">
    <property type="component" value="Unassembled WGS sequence"/>
</dbReference>
<keyword evidence="1" id="KW-1133">Transmembrane helix</keyword>
<keyword evidence="3" id="KW-1185">Reference proteome</keyword>
<keyword evidence="1" id="KW-0472">Membrane</keyword>
<keyword evidence="1" id="KW-0812">Transmembrane</keyword>
<feature type="transmembrane region" description="Helical" evidence="1">
    <location>
        <begin position="62"/>
        <end position="82"/>
    </location>
</feature>
<organism evidence="2 3">
    <name type="scientific">Rossellomorea pakistanensis</name>
    <dbReference type="NCBI Taxonomy" id="992288"/>
    <lineage>
        <taxon>Bacteria</taxon>
        <taxon>Bacillati</taxon>
        <taxon>Bacillota</taxon>
        <taxon>Bacilli</taxon>
        <taxon>Bacillales</taxon>
        <taxon>Bacillaceae</taxon>
        <taxon>Rossellomorea</taxon>
    </lineage>
</organism>
<feature type="transmembrane region" description="Helical" evidence="1">
    <location>
        <begin position="12"/>
        <end position="41"/>
    </location>
</feature>
<dbReference type="RefSeq" id="WP_205167783.1">
    <property type="nucleotide sequence ID" value="NZ_JAFBDZ010000001.1"/>
</dbReference>
<comment type="caution">
    <text evidence="2">The sequence shown here is derived from an EMBL/GenBank/DDBJ whole genome shotgun (WGS) entry which is preliminary data.</text>
</comment>
<name>A0ABS2N6M3_9BACI</name>